<dbReference type="Proteomes" id="UP001457282">
    <property type="component" value="Unassembled WGS sequence"/>
</dbReference>
<dbReference type="SUPFAM" id="SSF141571">
    <property type="entry name" value="Pentapeptide repeat-like"/>
    <property type="match status" value="1"/>
</dbReference>
<dbReference type="AlphaFoldDB" id="A0AAW1Y4E4"/>
<name>A0AAW1Y4E4_RUBAR</name>
<evidence type="ECO:0000256" key="1">
    <source>
        <dbReference type="ARBA" id="ARBA00004123"/>
    </source>
</evidence>
<dbReference type="PANTHER" id="PTHR31744">
    <property type="entry name" value="PROTEIN CUP-SHAPED COTYLEDON 2-RELATED"/>
    <property type="match status" value="1"/>
</dbReference>
<organism evidence="7 8">
    <name type="scientific">Rubus argutus</name>
    <name type="common">Southern blackberry</name>
    <dbReference type="NCBI Taxonomy" id="59490"/>
    <lineage>
        <taxon>Eukaryota</taxon>
        <taxon>Viridiplantae</taxon>
        <taxon>Streptophyta</taxon>
        <taxon>Embryophyta</taxon>
        <taxon>Tracheophyta</taxon>
        <taxon>Spermatophyta</taxon>
        <taxon>Magnoliopsida</taxon>
        <taxon>eudicotyledons</taxon>
        <taxon>Gunneridae</taxon>
        <taxon>Pentapetalae</taxon>
        <taxon>rosids</taxon>
        <taxon>fabids</taxon>
        <taxon>Rosales</taxon>
        <taxon>Rosaceae</taxon>
        <taxon>Rosoideae</taxon>
        <taxon>Rosoideae incertae sedis</taxon>
        <taxon>Rubus</taxon>
    </lineage>
</organism>
<evidence type="ECO:0000256" key="5">
    <source>
        <dbReference type="ARBA" id="ARBA00023242"/>
    </source>
</evidence>
<keyword evidence="5" id="KW-0539">Nucleus</keyword>
<keyword evidence="8" id="KW-1185">Reference proteome</keyword>
<accession>A0AAW1Y4E4</accession>
<dbReference type="Pfam" id="PF02365">
    <property type="entry name" value="NAM"/>
    <property type="match status" value="1"/>
</dbReference>
<dbReference type="InterPro" id="IPR003441">
    <property type="entry name" value="NAC-dom"/>
</dbReference>
<dbReference type="EMBL" id="JBEDUW010000002">
    <property type="protein sequence ID" value="KAK9943824.1"/>
    <property type="molecule type" value="Genomic_DNA"/>
</dbReference>
<evidence type="ECO:0000313" key="8">
    <source>
        <dbReference type="Proteomes" id="UP001457282"/>
    </source>
</evidence>
<dbReference type="GO" id="GO:0005634">
    <property type="term" value="C:nucleus"/>
    <property type="evidence" value="ECO:0007669"/>
    <property type="project" value="UniProtKB-SubCell"/>
</dbReference>
<comment type="caution">
    <text evidence="7">The sequence shown here is derived from an EMBL/GenBank/DDBJ whole genome shotgun (WGS) entry which is preliminary data.</text>
</comment>
<reference evidence="7 8" key="1">
    <citation type="journal article" date="2023" name="G3 (Bethesda)">
        <title>A chromosome-length genome assembly and annotation of blackberry (Rubus argutus, cv. 'Hillquist').</title>
        <authorList>
            <person name="Bruna T."/>
            <person name="Aryal R."/>
            <person name="Dudchenko O."/>
            <person name="Sargent D.J."/>
            <person name="Mead D."/>
            <person name="Buti M."/>
            <person name="Cavallini A."/>
            <person name="Hytonen T."/>
            <person name="Andres J."/>
            <person name="Pham M."/>
            <person name="Weisz D."/>
            <person name="Mascagni F."/>
            <person name="Usai G."/>
            <person name="Natali L."/>
            <person name="Bassil N."/>
            <person name="Fernandez G.E."/>
            <person name="Lomsadze A."/>
            <person name="Armour M."/>
            <person name="Olukolu B."/>
            <person name="Poorten T."/>
            <person name="Britton C."/>
            <person name="Davik J."/>
            <person name="Ashrafi H."/>
            <person name="Aiden E.L."/>
            <person name="Borodovsky M."/>
            <person name="Worthington M."/>
        </authorList>
    </citation>
    <scope>NUCLEOTIDE SEQUENCE [LARGE SCALE GENOMIC DNA]</scope>
    <source>
        <strain evidence="7">PI 553951</strain>
    </source>
</reference>
<proteinExistence type="predicted"/>
<dbReference type="FunFam" id="2.170.150.80:FF:000002">
    <property type="entry name" value="Nac domain-containing protein 86"/>
    <property type="match status" value="1"/>
</dbReference>
<comment type="subcellular location">
    <subcellularLocation>
        <location evidence="1">Nucleus</location>
    </subcellularLocation>
</comment>
<evidence type="ECO:0000256" key="4">
    <source>
        <dbReference type="ARBA" id="ARBA00023163"/>
    </source>
</evidence>
<evidence type="ECO:0000256" key="3">
    <source>
        <dbReference type="ARBA" id="ARBA00023125"/>
    </source>
</evidence>
<dbReference type="SUPFAM" id="SSF101941">
    <property type="entry name" value="NAC domain"/>
    <property type="match status" value="1"/>
</dbReference>
<dbReference type="InterPro" id="IPR036093">
    <property type="entry name" value="NAC_dom_sf"/>
</dbReference>
<keyword evidence="3" id="KW-0238">DNA-binding</keyword>
<keyword evidence="4" id="KW-0804">Transcription</keyword>
<dbReference type="GO" id="GO:0006355">
    <property type="term" value="P:regulation of DNA-templated transcription"/>
    <property type="evidence" value="ECO:0007669"/>
    <property type="project" value="InterPro"/>
</dbReference>
<evidence type="ECO:0000256" key="2">
    <source>
        <dbReference type="ARBA" id="ARBA00023015"/>
    </source>
</evidence>
<dbReference type="Gene3D" id="2.170.150.80">
    <property type="entry name" value="NAC domain"/>
    <property type="match status" value="1"/>
</dbReference>
<evidence type="ECO:0000313" key="7">
    <source>
        <dbReference type="EMBL" id="KAK9943824.1"/>
    </source>
</evidence>
<keyword evidence="2" id="KW-0805">Transcription regulation</keyword>
<dbReference type="PROSITE" id="PS51005">
    <property type="entry name" value="NAC"/>
    <property type="match status" value="1"/>
</dbReference>
<evidence type="ECO:0000259" key="6">
    <source>
        <dbReference type="PROSITE" id="PS51005"/>
    </source>
</evidence>
<sequence>MGKSSLPPGFRFNPTDVELVQYYLKRKVMGKRLHVKVIAEVDIYKCAPWDLPDKSSWRSGDLKWYFFSPREKKYASGARIKRATDCGYWKTTGKDRSVLYNAEVVGFIKTLIFHTGRAPRGERTNWVLYEYRLEDQNLVDMGVPQDSYVLCMVFQKDGIGPRNNTQYGAPFKEEDWTDDEVEIDVVPYGNMSEPDLVHANMSEPDPVHAYNMPEPDHVHVYMPEPDLVHANMPEPDPVHTNIPEPDPVHANMPEPDPVHANMTEPDPVHANMTEPDPVHANMTEPDPVHANMTEPDPVHANMTEPDPVHANMTEPDLVYGNMPDPFLVYPDMPQPDLVYANMSEPYLVFPSNYNNSIATRTNSLESGVSDILPPSSNVLQSVSGNYVTTEKPHVSTDDDILSMIDCFIEEEIFSMGDIGKNEVCNSFSFCDMYYRADNPFYSGGTNPIDDFQRYDIYEDLGDGGKDSCNFLNGHNSMCTPDQMPPGENELFLELGDLDKPLNGHDYLVTQHLPMFSPPRTFPRETSYEDSYFSWRDIL</sequence>
<feature type="domain" description="NAC" evidence="6">
    <location>
        <begin position="6"/>
        <end position="156"/>
    </location>
</feature>
<gene>
    <name evidence="7" type="ORF">M0R45_009420</name>
</gene>
<dbReference type="GO" id="GO:0003677">
    <property type="term" value="F:DNA binding"/>
    <property type="evidence" value="ECO:0007669"/>
    <property type="project" value="UniProtKB-KW"/>
</dbReference>
<dbReference type="PANTHER" id="PTHR31744:SF210">
    <property type="entry name" value="NAC DOMAIN-CONTAINING PROTEIN 86-LIKE"/>
    <property type="match status" value="1"/>
</dbReference>
<protein>
    <recommendedName>
        <fullName evidence="6">NAC domain-containing protein</fullName>
    </recommendedName>
</protein>